<comment type="caution">
    <text evidence="1">The sequence shown here is derived from an EMBL/GenBank/DDBJ whole genome shotgun (WGS) entry which is preliminary data.</text>
</comment>
<dbReference type="AlphaFoldDB" id="A0AAV4NH60"/>
<keyword evidence="2" id="KW-1185">Reference proteome</keyword>
<organism evidence="1 2">
    <name type="scientific">Caerostris extrusa</name>
    <name type="common">Bark spider</name>
    <name type="synonym">Caerostris bankana</name>
    <dbReference type="NCBI Taxonomy" id="172846"/>
    <lineage>
        <taxon>Eukaryota</taxon>
        <taxon>Metazoa</taxon>
        <taxon>Ecdysozoa</taxon>
        <taxon>Arthropoda</taxon>
        <taxon>Chelicerata</taxon>
        <taxon>Arachnida</taxon>
        <taxon>Araneae</taxon>
        <taxon>Araneomorphae</taxon>
        <taxon>Entelegynae</taxon>
        <taxon>Araneoidea</taxon>
        <taxon>Araneidae</taxon>
        <taxon>Caerostris</taxon>
    </lineage>
</organism>
<accession>A0AAV4NH60</accession>
<protein>
    <submittedName>
        <fullName evidence="1">Uncharacterized protein</fullName>
    </submittedName>
</protein>
<reference evidence="1 2" key="1">
    <citation type="submission" date="2021-06" db="EMBL/GenBank/DDBJ databases">
        <title>Caerostris extrusa draft genome.</title>
        <authorList>
            <person name="Kono N."/>
            <person name="Arakawa K."/>
        </authorList>
    </citation>
    <scope>NUCLEOTIDE SEQUENCE [LARGE SCALE GENOMIC DNA]</scope>
</reference>
<dbReference type="EMBL" id="BPLR01003403">
    <property type="protein sequence ID" value="GIX84129.1"/>
    <property type="molecule type" value="Genomic_DNA"/>
</dbReference>
<sequence>MLLKKPQVPFLEEDENSTRCWNPQHGALNHPALWSVHLESSWLSGSFRMGWKEERNQPETGRFGNGPEIISNFINKSSPVILINYPNQLTTTHNSVISRCPTFGHHKENLVQNRIGQKPRTTTEPKQMFSLTDIIPVQRTLIWREGVGQRRTGGGGSHHWTGTIRKRVTEIIDHRNGGGLDDSAGMRRTSRAVRENWHSLTPNAISYV</sequence>
<evidence type="ECO:0000313" key="2">
    <source>
        <dbReference type="Proteomes" id="UP001054945"/>
    </source>
</evidence>
<evidence type="ECO:0000313" key="1">
    <source>
        <dbReference type="EMBL" id="GIX84129.1"/>
    </source>
</evidence>
<name>A0AAV4NH60_CAEEX</name>
<dbReference type="Proteomes" id="UP001054945">
    <property type="component" value="Unassembled WGS sequence"/>
</dbReference>
<proteinExistence type="predicted"/>
<gene>
    <name evidence="1" type="ORF">CEXT_45591</name>
</gene>